<comment type="similarity">
    <text evidence="9">Belongs to the PP2C family.</text>
</comment>
<dbReference type="PANTHER" id="PTHR47992">
    <property type="entry name" value="PROTEIN PHOSPHATASE"/>
    <property type="match status" value="1"/>
</dbReference>
<dbReference type="Pfam" id="PF00481">
    <property type="entry name" value="PP2C"/>
    <property type="match status" value="1"/>
</dbReference>
<evidence type="ECO:0000256" key="5">
    <source>
        <dbReference type="ARBA" id="ARBA00022801"/>
    </source>
</evidence>
<proteinExistence type="inferred from homology"/>
<name>A0A9Q0H2M3_9MAGN</name>
<comment type="cofactor">
    <cofactor evidence="2">
        <name>Mg(2+)</name>
        <dbReference type="ChEBI" id="CHEBI:18420"/>
    </cofactor>
</comment>
<dbReference type="GO" id="GO:0004722">
    <property type="term" value="F:protein serine/threonine phosphatase activity"/>
    <property type="evidence" value="ECO:0007669"/>
    <property type="project" value="UniProtKB-EC"/>
</dbReference>
<dbReference type="Gene3D" id="3.60.40.10">
    <property type="entry name" value="PPM-type phosphatase domain"/>
    <property type="match status" value="1"/>
</dbReference>
<evidence type="ECO:0000313" key="12">
    <source>
        <dbReference type="Proteomes" id="UP001141806"/>
    </source>
</evidence>
<keyword evidence="4" id="KW-0479">Metal-binding</keyword>
<evidence type="ECO:0000256" key="6">
    <source>
        <dbReference type="ARBA" id="ARBA00022842"/>
    </source>
</evidence>
<keyword evidence="6" id="KW-0460">Magnesium</keyword>
<evidence type="ECO:0000256" key="2">
    <source>
        <dbReference type="ARBA" id="ARBA00001946"/>
    </source>
</evidence>
<gene>
    <name evidence="11" type="ORF">NE237_025797</name>
</gene>
<evidence type="ECO:0000259" key="10">
    <source>
        <dbReference type="PROSITE" id="PS51746"/>
    </source>
</evidence>
<evidence type="ECO:0000256" key="7">
    <source>
        <dbReference type="ARBA" id="ARBA00022912"/>
    </source>
</evidence>
<dbReference type="PROSITE" id="PS51746">
    <property type="entry name" value="PPM_2"/>
    <property type="match status" value="1"/>
</dbReference>
<dbReference type="InterPro" id="IPR015655">
    <property type="entry name" value="PP2C"/>
</dbReference>
<dbReference type="Proteomes" id="UP001141806">
    <property type="component" value="Unassembled WGS sequence"/>
</dbReference>
<dbReference type="EC" id="3.1.3.16" evidence="3"/>
<organism evidence="11 12">
    <name type="scientific">Protea cynaroides</name>
    <dbReference type="NCBI Taxonomy" id="273540"/>
    <lineage>
        <taxon>Eukaryota</taxon>
        <taxon>Viridiplantae</taxon>
        <taxon>Streptophyta</taxon>
        <taxon>Embryophyta</taxon>
        <taxon>Tracheophyta</taxon>
        <taxon>Spermatophyta</taxon>
        <taxon>Magnoliopsida</taxon>
        <taxon>Proteales</taxon>
        <taxon>Proteaceae</taxon>
        <taxon>Protea</taxon>
    </lineage>
</organism>
<dbReference type="GO" id="GO:0046872">
    <property type="term" value="F:metal ion binding"/>
    <property type="evidence" value="ECO:0007669"/>
    <property type="project" value="UniProtKB-KW"/>
</dbReference>
<dbReference type="SMART" id="SM00332">
    <property type="entry name" value="PP2Cc"/>
    <property type="match status" value="1"/>
</dbReference>
<dbReference type="SUPFAM" id="SSF81606">
    <property type="entry name" value="PP2C-like"/>
    <property type="match status" value="1"/>
</dbReference>
<dbReference type="OrthoDB" id="10264738at2759"/>
<feature type="domain" description="PPM-type phosphatase" evidence="10">
    <location>
        <begin position="39"/>
        <end position="330"/>
    </location>
</feature>
<dbReference type="PROSITE" id="PS01032">
    <property type="entry name" value="PPM_1"/>
    <property type="match status" value="1"/>
</dbReference>
<dbReference type="EMBL" id="JAMYWD010000010">
    <property type="protein sequence ID" value="KAJ4958686.1"/>
    <property type="molecule type" value="Genomic_DNA"/>
</dbReference>
<evidence type="ECO:0000256" key="4">
    <source>
        <dbReference type="ARBA" id="ARBA00022723"/>
    </source>
</evidence>
<evidence type="ECO:0000256" key="8">
    <source>
        <dbReference type="ARBA" id="ARBA00023211"/>
    </source>
</evidence>
<comment type="caution">
    <text evidence="11">The sequence shown here is derived from an EMBL/GenBank/DDBJ whole genome shotgun (WGS) entry which is preliminary data.</text>
</comment>
<accession>A0A9Q0H2M3</accession>
<sequence length="349" mass="38960">MGNCNSIVSTTIEEPKDGHENVVFFQDKESLRDTGKPRLCSLYSRRGKKGPNQDAAILYQGYGTDDMVFYGVFDGHGRNGHIVSKLVRNRLPLLVLAQKNALNGHNYEDRKAGFGDELVSNKRLHQWKDACINAFKVMDKELKLHENLDSFFSGSTAVTIIQQGEDLIIANLGDSRAILGTISDKGLMAVQLTTDQKPSLPMEAERIRASNGRIFALKDEPHVQRVWLPDINLPGLAMARSFGDCQLKDYGVIAIPEISCHRITANDQFLVLATDGVWDVLSNKQVAAIVWLAENEEEAAQSVVNAAVAAWATRFPNSKVDDCTVLCCFLQERRQHPVIMKRRAEQYVF</sequence>
<evidence type="ECO:0000313" key="11">
    <source>
        <dbReference type="EMBL" id="KAJ4958686.1"/>
    </source>
</evidence>
<evidence type="ECO:0000256" key="1">
    <source>
        <dbReference type="ARBA" id="ARBA00001936"/>
    </source>
</evidence>
<dbReference type="CDD" id="cd00143">
    <property type="entry name" value="PP2Cc"/>
    <property type="match status" value="1"/>
</dbReference>
<keyword evidence="8" id="KW-0464">Manganese</keyword>
<dbReference type="InterPro" id="IPR036457">
    <property type="entry name" value="PPM-type-like_dom_sf"/>
</dbReference>
<evidence type="ECO:0000256" key="9">
    <source>
        <dbReference type="RuleBase" id="RU003465"/>
    </source>
</evidence>
<protein>
    <recommendedName>
        <fullName evidence="3">protein-serine/threonine phosphatase</fullName>
        <ecNumber evidence="3">3.1.3.16</ecNumber>
    </recommendedName>
</protein>
<keyword evidence="12" id="KW-1185">Reference proteome</keyword>
<reference evidence="11" key="1">
    <citation type="journal article" date="2023" name="Plant J.">
        <title>The genome of the king protea, Protea cynaroides.</title>
        <authorList>
            <person name="Chang J."/>
            <person name="Duong T.A."/>
            <person name="Schoeman C."/>
            <person name="Ma X."/>
            <person name="Roodt D."/>
            <person name="Barker N."/>
            <person name="Li Z."/>
            <person name="Van de Peer Y."/>
            <person name="Mizrachi E."/>
        </authorList>
    </citation>
    <scope>NUCLEOTIDE SEQUENCE</scope>
    <source>
        <tissue evidence="11">Young leaves</tissue>
    </source>
</reference>
<dbReference type="InterPro" id="IPR000222">
    <property type="entry name" value="PP2C_BS"/>
</dbReference>
<keyword evidence="5 9" id="KW-0378">Hydrolase</keyword>
<keyword evidence="7 9" id="KW-0904">Protein phosphatase</keyword>
<dbReference type="AlphaFoldDB" id="A0A9Q0H2M3"/>
<dbReference type="InterPro" id="IPR001932">
    <property type="entry name" value="PPM-type_phosphatase-like_dom"/>
</dbReference>
<comment type="cofactor">
    <cofactor evidence="1">
        <name>Mn(2+)</name>
        <dbReference type="ChEBI" id="CHEBI:29035"/>
    </cofactor>
</comment>
<evidence type="ECO:0000256" key="3">
    <source>
        <dbReference type="ARBA" id="ARBA00013081"/>
    </source>
</evidence>